<feature type="compositionally biased region" description="Low complexity" evidence="1">
    <location>
        <begin position="7"/>
        <end position="18"/>
    </location>
</feature>
<dbReference type="Proteomes" id="UP001292094">
    <property type="component" value="Unassembled WGS sequence"/>
</dbReference>
<evidence type="ECO:0000313" key="3">
    <source>
        <dbReference type="Proteomes" id="UP001292094"/>
    </source>
</evidence>
<comment type="caution">
    <text evidence="2">The sequence shown here is derived from an EMBL/GenBank/DDBJ whole genome shotgun (WGS) entry which is preliminary data.</text>
</comment>
<dbReference type="EMBL" id="JAWZYT010003310">
    <property type="protein sequence ID" value="KAK4299035.1"/>
    <property type="molecule type" value="Genomic_DNA"/>
</dbReference>
<accession>A0AAE1P1T4</accession>
<keyword evidence="3" id="KW-1185">Reference proteome</keyword>
<protein>
    <submittedName>
        <fullName evidence="2">Uncharacterized protein</fullName>
    </submittedName>
</protein>
<sequence>MSPSVFAPHASLLSSPWSHSPPPCRQPATLRLVFSVRCDCGQPASDRQQRTTQTLPLHATPRHPAPLRPSRANTHTPPARLHHYPSRHATPVPIQPPTS</sequence>
<dbReference type="AlphaFoldDB" id="A0AAE1P1T4"/>
<feature type="region of interest" description="Disordered" evidence="1">
    <location>
        <begin position="41"/>
        <end position="99"/>
    </location>
</feature>
<gene>
    <name evidence="2" type="ORF">Pmani_028671</name>
</gene>
<reference evidence="2" key="1">
    <citation type="submission" date="2023-11" db="EMBL/GenBank/DDBJ databases">
        <title>Genome assemblies of two species of porcelain crab, Petrolisthes cinctipes and Petrolisthes manimaculis (Anomura: Porcellanidae).</title>
        <authorList>
            <person name="Angst P."/>
        </authorList>
    </citation>
    <scope>NUCLEOTIDE SEQUENCE</scope>
    <source>
        <strain evidence="2">PB745_02</strain>
        <tissue evidence="2">Gill</tissue>
    </source>
</reference>
<name>A0AAE1P1T4_9EUCA</name>
<proteinExistence type="predicted"/>
<evidence type="ECO:0000313" key="2">
    <source>
        <dbReference type="EMBL" id="KAK4299035.1"/>
    </source>
</evidence>
<feature type="region of interest" description="Disordered" evidence="1">
    <location>
        <begin position="1"/>
        <end position="26"/>
    </location>
</feature>
<organism evidence="2 3">
    <name type="scientific">Petrolisthes manimaculis</name>
    <dbReference type="NCBI Taxonomy" id="1843537"/>
    <lineage>
        <taxon>Eukaryota</taxon>
        <taxon>Metazoa</taxon>
        <taxon>Ecdysozoa</taxon>
        <taxon>Arthropoda</taxon>
        <taxon>Crustacea</taxon>
        <taxon>Multicrustacea</taxon>
        <taxon>Malacostraca</taxon>
        <taxon>Eumalacostraca</taxon>
        <taxon>Eucarida</taxon>
        <taxon>Decapoda</taxon>
        <taxon>Pleocyemata</taxon>
        <taxon>Anomura</taxon>
        <taxon>Galatheoidea</taxon>
        <taxon>Porcellanidae</taxon>
        <taxon>Petrolisthes</taxon>
    </lineage>
</organism>
<evidence type="ECO:0000256" key="1">
    <source>
        <dbReference type="SAM" id="MobiDB-lite"/>
    </source>
</evidence>